<reference evidence="2 3" key="1">
    <citation type="journal article" date="2009" name="Stand. Genomic Sci.">
        <title>Complete genome sequence of Slackia heliotrinireducens type strain (RHS 1).</title>
        <authorList>
            <person name="Pukall R."/>
            <person name="Lapidus A."/>
            <person name="Nolan M."/>
            <person name="Copeland A."/>
            <person name="Glavina Del Rio T."/>
            <person name="Lucas S."/>
            <person name="Chen F."/>
            <person name="Tice H."/>
            <person name="Cheng J.F."/>
            <person name="Chertkov O."/>
            <person name="Bruce D."/>
            <person name="Goodwin L."/>
            <person name="Kuske C."/>
            <person name="Brettin T."/>
            <person name="Detter J.C."/>
            <person name="Han C."/>
            <person name="Pitluck S."/>
            <person name="Pati A."/>
            <person name="Mavrommatis K."/>
            <person name="Ivanova N."/>
            <person name="Ovchinnikova G."/>
            <person name="Chen A."/>
            <person name="Palaniappan K."/>
            <person name="Schneider S."/>
            <person name="Rohde M."/>
            <person name="Chain P."/>
            <person name="D'haeseleer P."/>
            <person name="Goker M."/>
            <person name="Bristow J."/>
            <person name="Eisen J.A."/>
            <person name="Markowitz V."/>
            <person name="Kyrpides N.C."/>
            <person name="Klenk H.P."/>
            <person name="Hugenholtz P."/>
        </authorList>
    </citation>
    <scope>NUCLEOTIDE SEQUENCE [LARGE SCALE GENOMIC DNA]</scope>
    <source>
        <strain evidence="3">ATCC 29202 / DSM 20476 / NCTC 11029 / RHS 1</strain>
    </source>
</reference>
<evidence type="ECO:0000313" key="3">
    <source>
        <dbReference type="Proteomes" id="UP000002026"/>
    </source>
</evidence>
<dbReference type="CDD" id="cd00609">
    <property type="entry name" value="AAT_like"/>
    <property type="match status" value="1"/>
</dbReference>
<dbReference type="SUPFAM" id="SSF53383">
    <property type="entry name" value="PLP-dependent transferases"/>
    <property type="match status" value="1"/>
</dbReference>
<dbReference type="eggNOG" id="COG0436">
    <property type="taxonomic scope" value="Bacteria"/>
</dbReference>
<keyword evidence="2" id="KW-0808">Transferase</keyword>
<dbReference type="Proteomes" id="UP000002026">
    <property type="component" value="Chromosome"/>
</dbReference>
<evidence type="ECO:0000313" key="2">
    <source>
        <dbReference type="EMBL" id="ACV23715.1"/>
    </source>
</evidence>
<feature type="domain" description="Aminotransferase class I/classII large" evidence="1">
    <location>
        <begin position="33"/>
        <end position="375"/>
    </location>
</feature>
<proteinExistence type="predicted"/>
<dbReference type="InterPro" id="IPR015421">
    <property type="entry name" value="PyrdxlP-dep_Trfase_major"/>
</dbReference>
<dbReference type="EMBL" id="CP001684">
    <property type="protein sequence ID" value="ACV23715.1"/>
    <property type="molecule type" value="Genomic_DNA"/>
</dbReference>
<dbReference type="PANTHER" id="PTHR42691:SF1">
    <property type="entry name" value="ASPARTATE AMINOTRANSFERASE YHDR-RELATED"/>
    <property type="match status" value="1"/>
</dbReference>
<dbReference type="KEGG" id="shi:Shel_27170"/>
<dbReference type="NCBIfam" id="NF005305">
    <property type="entry name" value="PRK06836.1"/>
    <property type="match status" value="1"/>
</dbReference>
<evidence type="ECO:0000259" key="1">
    <source>
        <dbReference type="Pfam" id="PF00155"/>
    </source>
</evidence>
<accession>C7N3J2</accession>
<name>C7N3J2_SLAHD</name>
<dbReference type="InterPro" id="IPR004839">
    <property type="entry name" value="Aminotransferase_I/II_large"/>
</dbReference>
<dbReference type="InterPro" id="IPR015424">
    <property type="entry name" value="PyrdxlP-dep_Trfase"/>
</dbReference>
<keyword evidence="2" id="KW-0032">Aminotransferase</keyword>
<gene>
    <name evidence="2" type="ordered locus">Shel_27170</name>
</gene>
<dbReference type="Pfam" id="PF00155">
    <property type="entry name" value="Aminotran_1_2"/>
    <property type="match status" value="1"/>
</dbReference>
<dbReference type="AlphaFoldDB" id="C7N3J2"/>
<keyword evidence="3" id="KW-1185">Reference proteome</keyword>
<protein>
    <submittedName>
        <fullName evidence="2">Aspartate/tyrosine/aromatic aminotransferase</fullName>
    </submittedName>
</protein>
<organism evidence="2 3">
    <name type="scientific">Slackia heliotrinireducens (strain ATCC 29202 / DSM 20476 / NCTC 11029 / RHS 1)</name>
    <name type="common">Peptococcus heliotrinreducens</name>
    <dbReference type="NCBI Taxonomy" id="471855"/>
    <lineage>
        <taxon>Bacteria</taxon>
        <taxon>Bacillati</taxon>
        <taxon>Actinomycetota</taxon>
        <taxon>Coriobacteriia</taxon>
        <taxon>Eggerthellales</taxon>
        <taxon>Eggerthellaceae</taxon>
        <taxon>Slackia</taxon>
    </lineage>
</organism>
<dbReference type="STRING" id="471855.Shel_27170"/>
<sequence length="393" mass="43046">MISRFMQSRMAPSPIREAYERAERLKTEYGASEVFDFSIGNPTAPCPQGVAQALSATLESSGPAIHGYMQDCGYLEVRQAVADSLNRRFGSSFGPEHIVMTAGAACALNVLMRAVIDPGDELVVFAPYYAAYRTFADNWGIKLVTVPYDERTMFPNLDAFEAALTPATRMVLVNTPHNPTGLVYPDDVAEGIVDVLKRRKQETGQDILLVSDEPYRELAFDGTKAPWWPALYENTVVVYSWSKSASIAGERIGYAALPPTMEGVDELCHCIRRGIGELGFVNASATAQRMAMACVDQTVDVSYYDVNRKALYEGLLDCGFSPIKGNGAFYLLLPAPDGDEERFLENLAAHRIVAVGGSAFECPGYVRLSYCISNTAIKASLPRFAEVARLYFG</sequence>
<dbReference type="Gene3D" id="3.40.640.10">
    <property type="entry name" value="Type I PLP-dependent aspartate aminotransferase-like (Major domain)"/>
    <property type="match status" value="1"/>
</dbReference>
<dbReference type="GO" id="GO:0008483">
    <property type="term" value="F:transaminase activity"/>
    <property type="evidence" value="ECO:0007669"/>
    <property type="project" value="UniProtKB-KW"/>
</dbReference>
<dbReference type="HOGENOM" id="CLU_017584_4_3_11"/>
<dbReference type="GO" id="GO:0030170">
    <property type="term" value="F:pyridoxal phosphate binding"/>
    <property type="evidence" value="ECO:0007669"/>
    <property type="project" value="InterPro"/>
</dbReference>
<dbReference type="PANTHER" id="PTHR42691">
    <property type="entry name" value="ASPARTATE AMINOTRANSFERASE YHDR-RELATED"/>
    <property type="match status" value="1"/>
</dbReference>